<protein>
    <recommendedName>
        <fullName evidence="6">Mid2 domain-containing protein</fullName>
    </recommendedName>
</protein>
<keyword evidence="5" id="KW-1185">Reference proteome</keyword>
<proteinExistence type="predicted"/>
<organism evidence="4 5">
    <name type="scientific">Aspergillus granulosus</name>
    <dbReference type="NCBI Taxonomy" id="176169"/>
    <lineage>
        <taxon>Eukaryota</taxon>
        <taxon>Fungi</taxon>
        <taxon>Dikarya</taxon>
        <taxon>Ascomycota</taxon>
        <taxon>Pezizomycotina</taxon>
        <taxon>Eurotiomycetes</taxon>
        <taxon>Eurotiomycetidae</taxon>
        <taxon>Eurotiales</taxon>
        <taxon>Aspergillaceae</taxon>
        <taxon>Aspergillus</taxon>
        <taxon>Aspergillus subgen. Nidulantes</taxon>
    </lineage>
</organism>
<feature type="region of interest" description="Disordered" evidence="1">
    <location>
        <begin position="505"/>
        <end position="540"/>
    </location>
</feature>
<evidence type="ECO:0000256" key="1">
    <source>
        <dbReference type="SAM" id="MobiDB-lite"/>
    </source>
</evidence>
<evidence type="ECO:0000256" key="3">
    <source>
        <dbReference type="SAM" id="SignalP"/>
    </source>
</evidence>
<sequence length="656" mass="69517">MAGRWILLLIGLQLLSAVLASSVEYAPLQTLRKTSKGDTVAIKRALNSAAGTTYTLNQTTLTKSWADATLFSIGVGASSSSINNSTGTEQSLELEGALTVTCTACYINGSVGGFLNITNDFNLTTAIDDISDQVSNITETALDQLADFALNLTGELVDTDFDFPAWPTLDLNFDLEEIDGFPDVHAQFEFNDLELYLELDVALSAGATYTLDLFTSQTIAGIALPGLEAGALLKVSLVLSAEAEIDISSGFHVKLDKGLLLNFELFNRDVSGITLPGGLIEFLPVTITGAGSLRALLQIEASIGFGLATPGVDFLEEFTSVSAGISAEVFAYVADLLLNIDATTDDEADCALEAVAEYTLAVGAAAGATVAVGTNQWGPAPSTMIPVWYTTLASVCAGEKTSPPTPTPTPNRPTLEERQRDEDANSELVTTTLTTTTKYAMVSCISTGLINCPVHLQSTTSAEREMTTILTVESGVDATFPASTFSTLSGAIAFGENVRTLTPTSGVPVSYVPPVAMPSPTDGSETSSNDDSSVHGDDDGGNNNKLIIGLSVGLGVPALIGVGAGLWYVFSEMNDPLEKRDLLTGHAGGSSIVKTGTHRCLSLSPRRRHTHLRWAVPKWRERRWVRAILSVSIHSRGLSSSGWETSCCRDLWRYND</sequence>
<comment type="caution">
    <text evidence="4">The sequence shown here is derived from an EMBL/GenBank/DDBJ whole genome shotgun (WGS) entry which is preliminary data.</text>
</comment>
<dbReference type="Proteomes" id="UP001610334">
    <property type="component" value="Unassembled WGS sequence"/>
</dbReference>
<keyword evidence="3" id="KW-0732">Signal</keyword>
<feature type="signal peptide" evidence="3">
    <location>
        <begin position="1"/>
        <end position="20"/>
    </location>
</feature>
<keyword evidence="2" id="KW-0472">Membrane</keyword>
<dbReference type="EMBL" id="JBFXLT010000008">
    <property type="protein sequence ID" value="KAL2820105.1"/>
    <property type="molecule type" value="Genomic_DNA"/>
</dbReference>
<gene>
    <name evidence="4" type="ORF">BJX63DRAFT_338548</name>
</gene>
<evidence type="ECO:0008006" key="6">
    <source>
        <dbReference type="Google" id="ProtNLM"/>
    </source>
</evidence>
<evidence type="ECO:0000256" key="2">
    <source>
        <dbReference type="SAM" id="Phobius"/>
    </source>
</evidence>
<keyword evidence="2" id="KW-0812">Transmembrane</keyword>
<feature type="chain" id="PRO_5046185639" description="Mid2 domain-containing protein" evidence="3">
    <location>
        <begin position="21"/>
        <end position="656"/>
    </location>
</feature>
<feature type="region of interest" description="Disordered" evidence="1">
    <location>
        <begin position="398"/>
        <end position="426"/>
    </location>
</feature>
<evidence type="ECO:0000313" key="4">
    <source>
        <dbReference type="EMBL" id="KAL2820105.1"/>
    </source>
</evidence>
<accession>A0ABR4HX85</accession>
<reference evidence="4 5" key="1">
    <citation type="submission" date="2024-07" db="EMBL/GenBank/DDBJ databases">
        <title>Section-level genome sequencing and comparative genomics of Aspergillus sections Usti and Cavernicolus.</title>
        <authorList>
            <consortium name="Lawrence Berkeley National Laboratory"/>
            <person name="Nybo J.L."/>
            <person name="Vesth T.C."/>
            <person name="Theobald S."/>
            <person name="Frisvad J.C."/>
            <person name="Larsen T.O."/>
            <person name="Kjaerboelling I."/>
            <person name="Rothschild-Mancinelli K."/>
            <person name="Lyhne E.K."/>
            <person name="Kogle M.E."/>
            <person name="Barry K."/>
            <person name="Clum A."/>
            <person name="Na H."/>
            <person name="Ledsgaard L."/>
            <person name="Lin J."/>
            <person name="Lipzen A."/>
            <person name="Kuo A."/>
            <person name="Riley R."/>
            <person name="Mondo S."/>
            <person name="Labutti K."/>
            <person name="Haridas S."/>
            <person name="Pangalinan J."/>
            <person name="Salamov A.A."/>
            <person name="Simmons B.A."/>
            <person name="Magnuson J.K."/>
            <person name="Chen J."/>
            <person name="Drula E."/>
            <person name="Henrissat B."/>
            <person name="Wiebenga A."/>
            <person name="Lubbers R.J."/>
            <person name="Gomes A.C."/>
            <person name="Makela M.R."/>
            <person name="Stajich J."/>
            <person name="Grigoriev I.V."/>
            <person name="Mortensen U.H."/>
            <person name="De Vries R.P."/>
            <person name="Baker S.E."/>
            <person name="Andersen M.R."/>
        </authorList>
    </citation>
    <scope>NUCLEOTIDE SEQUENCE [LARGE SCALE GENOMIC DNA]</scope>
    <source>
        <strain evidence="4 5">CBS 588.65</strain>
    </source>
</reference>
<feature type="transmembrane region" description="Helical" evidence="2">
    <location>
        <begin position="546"/>
        <end position="570"/>
    </location>
</feature>
<feature type="compositionally biased region" description="Basic and acidic residues" evidence="1">
    <location>
        <begin position="414"/>
        <end position="423"/>
    </location>
</feature>
<keyword evidence="2" id="KW-1133">Transmembrane helix</keyword>
<name>A0ABR4HX85_9EURO</name>
<evidence type="ECO:0000313" key="5">
    <source>
        <dbReference type="Proteomes" id="UP001610334"/>
    </source>
</evidence>